<sequence>MSVITSQPAVSSRLALTRSLTPSRSADAPPSGQDASGAAGSPPLRPAALNGSLQQSLNQGWQDYMQKLRVDLNRPVKQQNRETDQLKKQMLKQRVDSLRQMMLMTHDKASLRALAGELARLARDLKELVTSMTRNAADTQVAVNVNAGNAAADPSTSQDVGQTAASSDGAQDAAADEPTPTGGAEAGQEAGADGGVVQETPPGAAASAIRAPTGADARLGAMLTKGNPVANDPDIRDMQRTLKMIQAFIKQMAQLLKDQDKEKERQLREDMHAADKALQDVDKILKGGPEAMAAMGDSGLGVSVAADGEAASGGVGQQAAE</sequence>
<keyword evidence="3" id="KW-1185">Reference proteome</keyword>
<evidence type="ECO:0000313" key="2">
    <source>
        <dbReference type="EMBL" id="QEL56195.1"/>
    </source>
</evidence>
<dbReference type="Proteomes" id="UP000322079">
    <property type="component" value="Chromosome"/>
</dbReference>
<organism evidence="2 3">
    <name type="scientific">Chromobacterium paludis</name>
    <dbReference type="NCBI Taxonomy" id="2605945"/>
    <lineage>
        <taxon>Bacteria</taxon>
        <taxon>Pseudomonadati</taxon>
        <taxon>Pseudomonadota</taxon>
        <taxon>Betaproteobacteria</taxon>
        <taxon>Neisseriales</taxon>
        <taxon>Chromobacteriaceae</taxon>
        <taxon>Chromobacterium</taxon>
    </lineage>
</organism>
<feature type="region of interest" description="Disordered" evidence="1">
    <location>
        <begin position="150"/>
        <end position="210"/>
    </location>
</feature>
<feature type="compositionally biased region" description="Low complexity" evidence="1">
    <location>
        <begin position="164"/>
        <end position="173"/>
    </location>
</feature>
<evidence type="ECO:0000313" key="3">
    <source>
        <dbReference type="Proteomes" id="UP000322079"/>
    </source>
</evidence>
<feature type="compositionally biased region" description="Polar residues" evidence="1">
    <location>
        <begin position="154"/>
        <end position="163"/>
    </location>
</feature>
<reference evidence="2 3" key="1">
    <citation type="submission" date="2019-08" db="EMBL/GenBank/DDBJ databases">
        <title>Chromobacterium paludis, a novel bacterium isolated from a Maryland marsh pond.</title>
        <authorList>
            <person name="Blackburn M.B."/>
            <person name="Gundersen-Rindal D.E."/>
        </authorList>
    </citation>
    <scope>NUCLEOTIDE SEQUENCE [LARGE SCALE GENOMIC DNA]</scope>
    <source>
        <strain evidence="3">IIBBL 257-1</strain>
    </source>
</reference>
<protein>
    <submittedName>
        <fullName evidence="2">Uncharacterized protein</fullName>
    </submittedName>
</protein>
<dbReference type="EMBL" id="CP043473">
    <property type="protein sequence ID" value="QEL56195.1"/>
    <property type="molecule type" value="Genomic_DNA"/>
</dbReference>
<accession>A0A5C1DHH3</accession>
<feature type="compositionally biased region" description="Polar residues" evidence="1">
    <location>
        <begin position="1"/>
        <end position="10"/>
    </location>
</feature>
<name>A0A5C1DHH3_9NEIS</name>
<feature type="region of interest" description="Disordered" evidence="1">
    <location>
        <begin position="1"/>
        <end position="46"/>
    </location>
</feature>
<proteinExistence type="predicted"/>
<feature type="compositionally biased region" description="Low complexity" evidence="1">
    <location>
        <begin position="182"/>
        <end position="198"/>
    </location>
</feature>
<dbReference type="KEGG" id="chrm:FYK34_11785"/>
<dbReference type="RefSeq" id="WP_149296703.1">
    <property type="nucleotide sequence ID" value="NZ_CP043473.1"/>
</dbReference>
<evidence type="ECO:0000256" key="1">
    <source>
        <dbReference type="SAM" id="MobiDB-lite"/>
    </source>
</evidence>
<dbReference type="AlphaFoldDB" id="A0A5C1DHH3"/>
<gene>
    <name evidence="2" type="ORF">FYK34_11785</name>
</gene>